<dbReference type="CDD" id="cd00093">
    <property type="entry name" value="HTH_XRE"/>
    <property type="match status" value="1"/>
</dbReference>
<dbReference type="GO" id="GO:0003677">
    <property type="term" value="F:DNA binding"/>
    <property type="evidence" value="ECO:0007669"/>
    <property type="project" value="UniProtKB-KW"/>
</dbReference>
<organism evidence="3 4">
    <name type="scientific">Pseudoalteromonas caenipelagi</name>
    <dbReference type="NCBI Taxonomy" id="2726988"/>
    <lineage>
        <taxon>Bacteria</taxon>
        <taxon>Pseudomonadati</taxon>
        <taxon>Pseudomonadota</taxon>
        <taxon>Gammaproteobacteria</taxon>
        <taxon>Alteromonadales</taxon>
        <taxon>Pseudoalteromonadaceae</taxon>
        <taxon>Pseudoalteromonas</taxon>
    </lineage>
</organism>
<dbReference type="SMART" id="SM00530">
    <property type="entry name" value="HTH_XRE"/>
    <property type="match status" value="1"/>
</dbReference>
<dbReference type="SUPFAM" id="SSF47413">
    <property type="entry name" value="lambda repressor-like DNA-binding domains"/>
    <property type="match status" value="1"/>
</dbReference>
<feature type="domain" description="HTH cro/C1-type" evidence="2">
    <location>
        <begin position="24"/>
        <end position="69"/>
    </location>
</feature>
<protein>
    <submittedName>
        <fullName evidence="3">Helix-turn-helix transcriptional regulator</fullName>
    </submittedName>
</protein>
<dbReference type="Gene3D" id="1.10.260.40">
    <property type="entry name" value="lambda repressor-like DNA-binding domains"/>
    <property type="match status" value="1"/>
</dbReference>
<dbReference type="RefSeq" id="WP_171625249.1">
    <property type="nucleotide sequence ID" value="NZ_JABBPG010000002.1"/>
</dbReference>
<dbReference type="PANTHER" id="PTHR46558">
    <property type="entry name" value="TRACRIPTIONAL REGULATORY PROTEIN-RELATED-RELATED"/>
    <property type="match status" value="1"/>
</dbReference>
<dbReference type="PROSITE" id="PS50943">
    <property type="entry name" value="HTH_CROC1"/>
    <property type="match status" value="1"/>
</dbReference>
<dbReference type="Pfam" id="PF01381">
    <property type="entry name" value="HTH_3"/>
    <property type="match status" value="1"/>
</dbReference>
<keyword evidence="1" id="KW-0238">DNA-binding</keyword>
<proteinExistence type="predicted"/>
<accession>A0A849VA79</accession>
<dbReference type="AlphaFoldDB" id="A0A849VA79"/>
<comment type="caution">
    <text evidence="3">The sequence shown here is derived from an EMBL/GenBank/DDBJ whole genome shotgun (WGS) entry which is preliminary data.</text>
</comment>
<evidence type="ECO:0000313" key="3">
    <source>
        <dbReference type="EMBL" id="NOU50176.1"/>
    </source>
</evidence>
<reference evidence="3 4" key="1">
    <citation type="submission" date="2020-04" db="EMBL/GenBank/DDBJ databases">
        <title>Pseudoalteromonas caenipelagi sp. nov., isolated from a tidal flat.</title>
        <authorList>
            <person name="Park S."/>
            <person name="Yoon J.-H."/>
        </authorList>
    </citation>
    <scope>NUCLEOTIDE SEQUENCE [LARGE SCALE GENOMIC DNA]</scope>
    <source>
        <strain evidence="3 4">JBTF-M23</strain>
    </source>
</reference>
<dbReference type="PANTHER" id="PTHR46558:SF4">
    <property type="entry name" value="DNA-BIDING PHAGE PROTEIN"/>
    <property type="match status" value="1"/>
</dbReference>
<evidence type="ECO:0000313" key="4">
    <source>
        <dbReference type="Proteomes" id="UP000586305"/>
    </source>
</evidence>
<evidence type="ECO:0000259" key="2">
    <source>
        <dbReference type="PROSITE" id="PS50943"/>
    </source>
</evidence>
<sequence>MSKAKDNAEITNSIRTLRFLNNEMTQKQLADAIGVTRQTVMAIEANKYSPSLEVAFKIATVFNLPLEEVFRYRPNHGSCDKNDH</sequence>
<dbReference type="EMBL" id="JABBPG010000002">
    <property type="protein sequence ID" value="NOU50176.1"/>
    <property type="molecule type" value="Genomic_DNA"/>
</dbReference>
<dbReference type="InterPro" id="IPR010982">
    <property type="entry name" value="Lambda_DNA-bd_dom_sf"/>
</dbReference>
<dbReference type="InterPro" id="IPR001387">
    <property type="entry name" value="Cro/C1-type_HTH"/>
</dbReference>
<gene>
    <name evidence="3" type="ORF">HG263_06425</name>
</gene>
<name>A0A849VA79_9GAMM</name>
<evidence type="ECO:0000256" key="1">
    <source>
        <dbReference type="ARBA" id="ARBA00023125"/>
    </source>
</evidence>
<dbReference type="Proteomes" id="UP000586305">
    <property type="component" value="Unassembled WGS sequence"/>
</dbReference>
<keyword evidence="4" id="KW-1185">Reference proteome</keyword>